<keyword evidence="12" id="KW-1185">Reference proteome</keyword>
<evidence type="ECO:0000313" key="12">
    <source>
        <dbReference type="Proteomes" id="UP000035681"/>
    </source>
</evidence>
<dbReference type="InterPro" id="IPR024721">
    <property type="entry name" value="Snurportin-1_N"/>
</dbReference>
<name>A0A0K0DV47_STRER</name>
<comment type="function">
    <text evidence="1">Functions as an U snRNP-specific nuclear import adapter. Involved in the trimethylguanosine (m3G)-cap-dependent nuclear import of U snRNPs. Binds specifically to the terminal m3G-cap U snRNAs.</text>
</comment>
<evidence type="ECO:0000256" key="1">
    <source>
        <dbReference type="ARBA" id="ARBA00003975"/>
    </source>
</evidence>
<dbReference type="CDD" id="cd09232">
    <property type="entry name" value="Snurportin-1_C"/>
    <property type="match status" value="1"/>
</dbReference>
<dbReference type="Pfam" id="PF21974">
    <property type="entry name" value="SPN1_m3Gcap_bd"/>
    <property type="match status" value="1"/>
</dbReference>
<dbReference type="PANTHER" id="PTHR13403:SF6">
    <property type="entry name" value="SNURPORTIN-1"/>
    <property type="match status" value="1"/>
</dbReference>
<dbReference type="GO" id="GO:0005634">
    <property type="term" value="C:nucleus"/>
    <property type="evidence" value="ECO:0007669"/>
    <property type="project" value="UniProtKB-SubCell"/>
</dbReference>
<organism evidence="13">
    <name type="scientific">Strongyloides stercoralis</name>
    <name type="common">Threadworm</name>
    <dbReference type="NCBI Taxonomy" id="6248"/>
    <lineage>
        <taxon>Eukaryota</taxon>
        <taxon>Metazoa</taxon>
        <taxon>Ecdysozoa</taxon>
        <taxon>Nematoda</taxon>
        <taxon>Chromadorea</taxon>
        <taxon>Rhabditida</taxon>
        <taxon>Tylenchina</taxon>
        <taxon>Panagrolaimomorpha</taxon>
        <taxon>Strongyloidoidea</taxon>
        <taxon>Strongyloididae</taxon>
        <taxon>Strongyloides</taxon>
    </lineage>
</organism>
<dbReference type="STRING" id="6248.A0A0K0DV47"/>
<keyword evidence="7" id="KW-0963">Cytoplasm</keyword>
<evidence type="ECO:0000256" key="2">
    <source>
        <dbReference type="ARBA" id="ARBA00004123"/>
    </source>
</evidence>
<sequence length="347" mass="40729">MLNLFVFLNVMEELTGILKETFSLKEENDISEAHPRFSKYKNEGRAKEVQRQRREEYKQRQLERRFNYLQILRGLKTEIGGEIKNDFNADSMDDTDSIASNDTTKEALELKKKKRGHKRNYLMFSEWMVDIPENFENEWVMKLCPEGKRQLVVAANGLTNVYAKSGFRINQFASYLPGGCKSNRDSLTILDCILDTKKNIFYVLDLISWDSTDFSSSEFEFRHYWLVSRFDENPIFGQKTKKNPYPFVPLSIYPCTKEGITKGINEEISFKLDGLLFYSKSVFYESGQNPFVGWLLPWMLPDCFGIEIPEKYKENDEKKEVKEFILDYNQTHDFTGSAKKEKHPVEK</sequence>
<dbReference type="AlphaFoldDB" id="A0A0K0DV47"/>
<proteinExistence type="inferred from homology"/>
<evidence type="ECO:0000256" key="3">
    <source>
        <dbReference type="ARBA" id="ARBA00004496"/>
    </source>
</evidence>
<feature type="domain" description="Snurportin-1 N-terminal" evidence="10">
    <location>
        <begin position="34"/>
        <end position="73"/>
    </location>
</feature>
<dbReference type="WBParaSite" id="SSTP_0000111500.1">
    <property type="protein sequence ID" value="SSTP_0000111500.1"/>
    <property type="gene ID" value="SSTP_0000111500"/>
</dbReference>
<dbReference type="InterPro" id="IPR017336">
    <property type="entry name" value="Snurportin-1"/>
</dbReference>
<evidence type="ECO:0000259" key="11">
    <source>
        <dbReference type="Pfam" id="PF21974"/>
    </source>
</evidence>
<dbReference type="Gene3D" id="3.30.470.30">
    <property type="entry name" value="DNA ligase/mRNA capping enzyme"/>
    <property type="match status" value="1"/>
</dbReference>
<dbReference type="GO" id="GO:0061015">
    <property type="term" value="P:snRNA import into nucleus"/>
    <property type="evidence" value="ECO:0007669"/>
    <property type="project" value="InterPro"/>
</dbReference>
<comment type="similarity">
    <text evidence="4">Belongs to the snurportin family.</text>
</comment>
<evidence type="ECO:0000256" key="7">
    <source>
        <dbReference type="ARBA" id="ARBA00022490"/>
    </source>
</evidence>
<keyword evidence="8" id="KW-0694">RNA-binding</keyword>
<keyword evidence="9" id="KW-0539">Nucleus</keyword>
<feature type="domain" description="Snurportin-1 m3G cap-binding" evidence="11">
    <location>
        <begin position="122"/>
        <end position="297"/>
    </location>
</feature>
<dbReference type="PANTHER" id="PTHR13403">
    <property type="entry name" value="SNURPORTIN1 RNUT1 PROTEIN RNA, U TRANSPORTER 1"/>
    <property type="match status" value="1"/>
</dbReference>
<evidence type="ECO:0000259" key="10">
    <source>
        <dbReference type="Pfam" id="PF11538"/>
    </source>
</evidence>
<comment type="subcellular location">
    <subcellularLocation>
        <location evidence="3">Cytoplasm</location>
    </subcellularLocation>
    <subcellularLocation>
        <location evidence="2">Nucleus</location>
    </subcellularLocation>
</comment>
<dbReference type="InterPro" id="IPR047857">
    <property type="entry name" value="Snurportin1_C"/>
</dbReference>
<reference evidence="13" key="1">
    <citation type="submission" date="2015-08" db="UniProtKB">
        <authorList>
            <consortium name="WormBaseParasite"/>
        </authorList>
    </citation>
    <scope>IDENTIFICATION</scope>
</reference>
<evidence type="ECO:0000313" key="13">
    <source>
        <dbReference type="WBParaSite" id="SSTP_0000111500.1"/>
    </source>
</evidence>
<protein>
    <recommendedName>
        <fullName evidence="5">Snurportin-1</fullName>
    </recommendedName>
</protein>
<dbReference type="GO" id="GO:0003723">
    <property type="term" value="F:RNA binding"/>
    <property type="evidence" value="ECO:0007669"/>
    <property type="project" value="UniProtKB-KW"/>
</dbReference>
<dbReference type="WBParaSite" id="TCONS_00011724.p1">
    <property type="protein sequence ID" value="TCONS_00011724.p1"/>
    <property type="gene ID" value="XLOC_006501"/>
</dbReference>
<dbReference type="SUPFAM" id="SSF56091">
    <property type="entry name" value="DNA ligase/mRNA capping enzyme, catalytic domain"/>
    <property type="match status" value="1"/>
</dbReference>
<evidence type="ECO:0000256" key="4">
    <source>
        <dbReference type="ARBA" id="ARBA00007540"/>
    </source>
</evidence>
<dbReference type="Pfam" id="PF11538">
    <property type="entry name" value="Snurportin1"/>
    <property type="match status" value="1"/>
</dbReference>
<evidence type="ECO:0000256" key="5">
    <source>
        <dbReference type="ARBA" id="ARBA00016034"/>
    </source>
</evidence>
<evidence type="ECO:0000256" key="9">
    <source>
        <dbReference type="ARBA" id="ARBA00023242"/>
    </source>
</evidence>
<accession>A0A0K0DV47</accession>
<dbReference type="Proteomes" id="UP000035681">
    <property type="component" value="Unplaced"/>
</dbReference>
<keyword evidence="6" id="KW-0813">Transport</keyword>
<dbReference type="GO" id="GO:0005737">
    <property type="term" value="C:cytoplasm"/>
    <property type="evidence" value="ECO:0007669"/>
    <property type="project" value="UniProtKB-SubCell"/>
</dbReference>
<evidence type="ECO:0000256" key="8">
    <source>
        <dbReference type="ARBA" id="ARBA00022884"/>
    </source>
</evidence>
<evidence type="ECO:0000256" key="6">
    <source>
        <dbReference type="ARBA" id="ARBA00022448"/>
    </source>
</evidence>